<dbReference type="EMBL" id="JAEUGD010000023">
    <property type="protein sequence ID" value="MBL6446056.1"/>
    <property type="molecule type" value="Genomic_DNA"/>
</dbReference>
<reference evidence="1" key="1">
    <citation type="submission" date="2021-01" db="EMBL/GenBank/DDBJ databases">
        <title>Fulvivirga kasyanovii gen. nov., sp nov., a novel member of the phylum Bacteroidetes isolated from seawater in a mussel farm.</title>
        <authorList>
            <person name="Zhao L.-H."/>
            <person name="Wang Z.-J."/>
        </authorList>
    </citation>
    <scope>NUCLEOTIDE SEQUENCE</scope>
    <source>
        <strain evidence="1">29W222</strain>
    </source>
</reference>
<gene>
    <name evidence="1" type="ORF">JMN32_07045</name>
</gene>
<evidence type="ECO:0000313" key="2">
    <source>
        <dbReference type="Proteomes" id="UP000614216"/>
    </source>
</evidence>
<sequence length="54" mass="6504">MTSLFVEFRSKFRKSGRVHFKGFQEAFALFQEVDRMTKFWLEDEDLEPSVDIID</sequence>
<dbReference type="Proteomes" id="UP000614216">
    <property type="component" value="Unassembled WGS sequence"/>
</dbReference>
<dbReference type="RefSeq" id="WP_202855604.1">
    <property type="nucleotide sequence ID" value="NZ_JAEUGD010000023.1"/>
</dbReference>
<dbReference type="AlphaFoldDB" id="A0A937KAV6"/>
<organism evidence="1 2">
    <name type="scientific">Fulvivirga marina</name>
    <dbReference type="NCBI Taxonomy" id="2494733"/>
    <lineage>
        <taxon>Bacteria</taxon>
        <taxon>Pseudomonadati</taxon>
        <taxon>Bacteroidota</taxon>
        <taxon>Cytophagia</taxon>
        <taxon>Cytophagales</taxon>
        <taxon>Fulvivirgaceae</taxon>
        <taxon>Fulvivirga</taxon>
    </lineage>
</organism>
<accession>A0A937KAV6</accession>
<name>A0A937KAV6_9BACT</name>
<evidence type="ECO:0000313" key="1">
    <source>
        <dbReference type="EMBL" id="MBL6446056.1"/>
    </source>
</evidence>
<comment type="caution">
    <text evidence="1">The sequence shown here is derived from an EMBL/GenBank/DDBJ whole genome shotgun (WGS) entry which is preliminary data.</text>
</comment>
<protein>
    <submittedName>
        <fullName evidence="1">Uncharacterized protein</fullName>
    </submittedName>
</protein>
<keyword evidence="2" id="KW-1185">Reference proteome</keyword>
<proteinExistence type="predicted"/>